<comment type="caution">
    <text evidence="1">The sequence shown here is derived from an EMBL/GenBank/DDBJ whole genome shotgun (WGS) entry which is preliminary data.</text>
</comment>
<evidence type="ECO:0000313" key="1">
    <source>
        <dbReference type="EMBL" id="KAJ9113481.1"/>
    </source>
</evidence>
<organism evidence="1 2">
    <name type="scientific">Naganishia cerealis</name>
    <dbReference type="NCBI Taxonomy" id="610337"/>
    <lineage>
        <taxon>Eukaryota</taxon>
        <taxon>Fungi</taxon>
        <taxon>Dikarya</taxon>
        <taxon>Basidiomycota</taxon>
        <taxon>Agaricomycotina</taxon>
        <taxon>Tremellomycetes</taxon>
        <taxon>Filobasidiales</taxon>
        <taxon>Filobasidiaceae</taxon>
        <taxon>Naganishia</taxon>
    </lineage>
</organism>
<accession>A0ACC2WPX5</accession>
<dbReference type="EMBL" id="JASBWR010000002">
    <property type="protein sequence ID" value="KAJ9113481.1"/>
    <property type="molecule type" value="Genomic_DNA"/>
</dbReference>
<keyword evidence="2" id="KW-1185">Reference proteome</keyword>
<evidence type="ECO:0000313" key="2">
    <source>
        <dbReference type="Proteomes" id="UP001241377"/>
    </source>
</evidence>
<sequence>MSKDLLAWCEDLYPLKGNVSQLQATLGLILARAPTVEEYNQLQAALDEPLDHDHRPMESRLRTLITLPQLKVAVRLRTLYANGNLPFLLMLLKINFKAPKADRFVGYLLDYVPKSTVEGLPDAVKKGVLKKKVKSVAKFIATYPPTLPVIMNTNLRKRVFTHKSYRQISDFLEADSAEEFAQAHNEKLVLHGRSLLNVALLHLLDKKFPKAQAEDIELMKVRLSSSVVLTKMAMGYNLSQHLKHNISKELSNEGKVLVLLTVFLAYLGALFSEGYSMDEICLWIEKLYDPIVAEFDSEHMHSARPLAYSELKFLLDPHLKFKQSGHDPFTFKAYYKDTVIGIGSHSDKMMARIVTLENALADKALLDALLEPELECKPSDEKHHKEQKEPTSPEQEPPYSPLLEPETMESVLNIPAIDQAPRLQSKPQSPHSHAVPEVNAALNLTRRQDAYESQPLNPMNLLVNSQVNSLVNSLAYSQASPHFQAGQTQLQGLFHQGHPTIPSSLPAIPLVAPNSYRSPTIPNQPLSLPGVPNMTPNQSGQEAQNSDLVLKNSLQTTLAANNLTPEYNYEEIGSQFKVTITVNGIVLAQCQDSNKSRATRRAIRGALNALNQVTSNT</sequence>
<protein>
    <submittedName>
        <fullName evidence="1">Uncharacterized protein</fullName>
    </submittedName>
</protein>
<dbReference type="Proteomes" id="UP001241377">
    <property type="component" value="Unassembled WGS sequence"/>
</dbReference>
<name>A0ACC2WPX5_9TREE</name>
<proteinExistence type="predicted"/>
<gene>
    <name evidence="1" type="ORF">QFC19_000401</name>
</gene>
<reference evidence="1" key="1">
    <citation type="submission" date="2023-04" db="EMBL/GenBank/DDBJ databases">
        <title>Draft Genome sequencing of Naganishia species isolated from polar environments using Oxford Nanopore Technology.</title>
        <authorList>
            <person name="Leo P."/>
            <person name="Venkateswaran K."/>
        </authorList>
    </citation>
    <scope>NUCLEOTIDE SEQUENCE</scope>
    <source>
        <strain evidence="1">MNA-CCFEE 5261</strain>
    </source>
</reference>